<dbReference type="Pfam" id="PF01740">
    <property type="entry name" value="STAS"/>
    <property type="match status" value="1"/>
</dbReference>
<dbReference type="RefSeq" id="WP_204697761.1">
    <property type="nucleotide sequence ID" value="NZ_JAFBEC010000006.1"/>
</dbReference>
<comment type="caution">
    <text evidence="2">The sequence shown here is derived from an EMBL/GenBank/DDBJ whole genome shotgun (WGS) entry which is preliminary data.</text>
</comment>
<keyword evidence="3" id="KW-1185">Reference proteome</keyword>
<dbReference type="Proteomes" id="UP000741863">
    <property type="component" value="Unassembled WGS sequence"/>
</dbReference>
<dbReference type="Gene3D" id="3.30.750.24">
    <property type="entry name" value="STAS domain"/>
    <property type="match status" value="1"/>
</dbReference>
<evidence type="ECO:0000313" key="2">
    <source>
        <dbReference type="EMBL" id="MBM7633187.1"/>
    </source>
</evidence>
<dbReference type="InterPro" id="IPR036513">
    <property type="entry name" value="STAS_dom_sf"/>
</dbReference>
<feature type="domain" description="STAS" evidence="1">
    <location>
        <begin position="159"/>
        <end position="239"/>
    </location>
</feature>
<proteinExistence type="predicted"/>
<dbReference type="Pfam" id="PF01590">
    <property type="entry name" value="GAF"/>
    <property type="match status" value="1"/>
</dbReference>
<dbReference type="PANTHER" id="PTHR33745">
    <property type="entry name" value="RSBT ANTAGONIST PROTEIN RSBS-RELATED"/>
    <property type="match status" value="1"/>
</dbReference>
<dbReference type="Gene3D" id="3.30.450.40">
    <property type="match status" value="1"/>
</dbReference>
<sequence>MIPNPHESLVDVSNQLFELIVDELEVNTAYVARRDDNVMTVLNSHNKTEEIVPSDVVVNYEDSNCKLVLENPDQVRSVSNLFTDVETKDRTVTEQFQVKAFLGVSLHRKNGKPFGTLCVMDRNEKAFSKEQVEFMKMVAGVLSYMIELDEAYEDMKLLSAPIIPVSNQLAVLALQGNINEKRELMIIEETLTYVAREKVQYIAIDLSQMNRTDQSFINLLERLVNALKLMGVQVMLSGVPISLAEHSYINNRLFELEVGYVQNLSDAFSNLGYELKKTIH</sequence>
<dbReference type="PROSITE" id="PS50801">
    <property type="entry name" value="STAS"/>
    <property type="match status" value="1"/>
</dbReference>
<dbReference type="PANTHER" id="PTHR33745:SF8">
    <property type="entry name" value="BLUE-LIGHT PHOTORECEPTOR"/>
    <property type="match status" value="1"/>
</dbReference>
<dbReference type="InterPro" id="IPR003018">
    <property type="entry name" value="GAF"/>
</dbReference>
<organism evidence="2 3">
    <name type="scientific">Geomicrobium sediminis</name>
    <dbReference type="NCBI Taxonomy" id="1347788"/>
    <lineage>
        <taxon>Bacteria</taxon>
        <taxon>Bacillati</taxon>
        <taxon>Bacillota</taxon>
        <taxon>Bacilli</taxon>
        <taxon>Bacillales</taxon>
        <taxon>Geomicrobium</taxon>
    </lineage>
</organism>
<gene>
    <name evidence="2" type="ORF">JOD17_002281</name>
</gene>
<evidence type="ECO:0000313" key="3">
    <source>
        <dbReference type="Proteomes" id="UP000741863"/>
    </source>
</evidence>
<dbReference type="InterPro" id="IPR051932">
    <property type="entry name" value="Bact_StressResp_Reg"/>
</dbReference>
<evidence type="ECO:0000259" key="1">
    <source>
        <dbReference type="PROSITE" id="PS50801"/>
    </source>
</evidence>
<dbReference type="SUPFAM" id="SSF55781">
    <property type="entry name" value="GAF domain-like"/>
    <property type="match status" value="1"/>
</dbReference>
<dbReference type="SUPFAM" id="SSF52091">
    <property type="entry name" value="SpoIIaa-like"/>
    <property type="match status" value="1"/>
</dbReference>
<dbReference type="InterPro" id="IPR029016">
    <property type="entry name" value="GAF-like_dom_sf"/>
</dbReference>
<accession>A0ABS2PCM3</accession>
<reference evidence="2 3" key="1">
    <citation type="submission" date="2021-01" db="EMBL/GenBank/DDBJ databases">
        <title>Genomic Encyclopedia of Type Strains, Phase IV (KMG-IV): sequencing the most valuable type-strain genomes for metagenomic binning, comparative biology and taxonomic classification.</title>
        <authorList>
            <person name="Goeker M."/>
        </authorList>
    </citation>
    <scope>NUCLEOTIDE SEQUENCE [LARGE SCALE GENOMIC DNA]</scope>
    <source>
        <strain evidence="2 3">DSM 25540</strain>
    </source>
</reference>
<dbReference type="EMBL" id="JAFBEC010000006">
    <property type="protein sequence ID" value="MBM7633187.1"/>
    <property type="molecule type" value="Genomic_DNA"/>
</dbReference>
<protein>
    <submittedName>
        <fullName evidence="2">RsbT co-antagonist protein RsbR</fullName>
    </submittedName>
</protein>
<name>A0ABS2PCM3_9BACL</name>
<dbReference type="SMART" id="SM00065">
    <property type="entry name" value="GAF"/>
    <property type="match status" value="1"/>
</dbReference>
<dbReference type="InterPro" id="IPR002645">
    <property type="entry name" value="STAS_dom"/>
</dbReference>
<dbReference type="CDD" id="cd07041">
    <property type="entry name" value="STAS_RsbR_RsbS_like"/>
    <property type="match status" value="1"/>
</dbReference>